<feature type="compositionally biased region" description="Acidic residues" evidence="2">
    <location>
        <begin position="259"/>
        <end position="277"/>
    </location>
</feature>
<feature type="domain" description="CCHC-type" evidence="3">
    <location>
        <begin position="88"/>
        <end position="104"/>
    </location>
</feature>
<dbReference type="HOGENOM" id="CLU_502880_0_0_1"/>
<dbReference type="PANTHER" id="PTHR33170:SF2">
    <property type="entry name" value="OS12G0531500 PROTEIN"/>
    <property type="match status" value="1"/>
</dbReference>
<dbReference type="Gramene" id="OB12G18730.1">
    <property type="protein sequence ID" value="OB12G18730.1"/>
    <property type="gene ID" value="OB12G18730"/>
</dbReference>
<evidence type="ECO:0000313" key="5">
    <source>
        <dbReference type="Proteomes" id="UP000006038"/>
    </source>
</evidence>
<feature type="compositionally biased region" description="Polar residues" evidence="2">
    <location>
        <begin position="24"/>
        <end position="33"/>
    </location>
</feature>
<dbReference type="SMART" id="SM00343">
    <property type="entry name" value="ZnF_C2HC"/>
    <property type="match status" value="2"/>
</dbReference>
<reference evidence="4" key="2">
    <citation type="submission" date="2013-04" db="UniProtKB">
        <authorList>
            <consortium name="EnsemblPlants"/>
        </authorList>
    </citation>
    <scope>IDENTIFICATION</scope>
</reference>
<evidence type="ECO:0000256" key="1">
    <source>
        <dbReference type="PROSITE-ProRule" id="PRU00047"/>
    </source>
</evidence>
<dbReference type="InterPro" id="IPR036875">
    <property type="entry name" value="Znf_CCHC_sf"/>
</dbReference>
<dbReference type="STRING" id="4533.J3ND15"/>
<dbReference type="Gene3D" id="4.10.60.10">
    <property type="entry name" value="Zinc finger, CCHC-type"/>
    <property type="match status" value="1"/>
</dbReference>
<organism evidence="4">
    <name type="scientific">Oryza brachyantha</name>
    <name type="common">malo sina</name>
    <dbReference type="NCBI Taxonomy" id="4533"/>
    <lineage>
        <taxon>Eukaryota</taxon>
        <taxon>Viridiplantae</taxon>
        <taxon>Streptophyta</taxon>
        <taxon>Embryophyta</taxon>
        <taxon>Tracheophyta</taxon>
        <taxon>Spermatophyta</taxon>
        <taxon>Magnoliopsida</taxon>
        <taxon>Liliopsida</taxon>
        <taxon>Poales</taxon>
        <taxon>Poaceae</taxon>
        <taxon>BOP clade</taxon>
        <taxon>Oryzoideae</taxon>
        <taxon>Oryzeae</taxon>
        <taxon>Oryzinae</taxon>
        <taxon>Oryza</taxon>
    </lineage>
</organism>
<evidence type="ECO:0000313" key="4">
    <source>
        <dbReference type="EnsemblPlants" id="OB12G18730.1"/>
    </source>
</evidence>
<feature type="region of interest" description="Disordered" evidence="2">
    <location>
        <begin position="1"/>
        <end position="53"/>
    </location>
</feature>
<dbReference type="Proteomes" id="UP000006038">
    <property type="component" value="Chromosome 12"/>
</dbReference>
<dbReference type="PANTHER" id="PTHR33170">
    <property type="entry name" value="DUF4283 DOMAIN-CONTAINING PROTEIN-RELATED"/>
    <property type="match status" value="1"/>
</dbReference>
<feature type="compositionally biased region" description="Basic and acidic residues" evidence="2">
    <location>
        <begin position="278"/>
        <end position="288"/>
    </location>
</feature>
<dbReference type="PROSITE" id="PS50158">
    <property type="entry name" value="ZF_CCHC"/>
    <property type="match status" value="2"/>
</dbReference>
<evidence type="ECO:0000259" key="3">
    <source>
        <dbReference type="PROSITE" id="PS50158"/>
    </source>
</evidence>
<name>J3ND15_ORYBR</name>
<proteinExistence type="predicted"/>
<keyword evidence="5" id="KW-1185">Reference proteome</keyword>
<keyword evidence="1" id="KW-0863">Zinc-finger</keyword>
<dbReference type="SUPFAM" id="SSF57756">
    <property type="entry name" value="Retrovirus zinc finger-like domains"/>
    <property type="match status" value="1"/>
</dbReference>
<sequence>MGDQGKQPPGFQSSNWLEVEKPFQNFQGNPSNFSDKERIGEMDKSNFGQRSDKTGPVFPVKQLEWGKKDGAVDQNRQTEQGNRTQVLKCFRCGQDGHHQATCSKPPLCYACHQIGHICANCPLNLNMKEVKLCGFGILGQGFYSLHIESNVEERSNIPVRASVMASNMTEEAIDELTSIWVKMTGVPKIARNESAIKALTDMMGEFEEIDTRSVNAEGPIRVKCACIDPRELHIAVHFYINKDKDGKGDEKKDGNKDRDDEEGGFGDDDLLDDEEEDPMFKKLSEKSLYRSKGSRSAPPATKKKSFVEMVTSDKKSDIITKESVHCSQALVVWEGVVGQESQDDNLSLCAPDLQMDMNIDNVLCLAADKLGEEEKCDIPTDSDIEKQMEEDELEEINQFKEVSYKKKEALKKKGPQMPTRMSLRHKAKEIPVSLKAEILTQKKNLEATDNEYINSIANVVSIVLGSDKEEIDKNITTIKAKEVAQAKIAELVGNKNMRMRFRKPGDLVGVQETKKESFSKGELNNIRKGNFKWAWKASREAS</sequence>
<feature type="compositionally biased region" description="Basic and acidic residues" evidence="2">
    <location>
        <begin position="245"/>
        <end position="258"/>
    </location>
</feature>
<dbReference type="AlphaFoldDB" id="J3ND15"/>
<dbReference type="GO" id="GO:0008270">
    <property type="term" value="F:zinc ion binding"/>
    <property type="evidence" value="ECO:0007669"/>
    <property type="project" value="UniProtKB-KW"/>
</dbReference>
<dbReference type="EnsemblPlants" id="OB12G18730.1">
    <property type="protein sequence ID" value="OB12G18730.1"/>
    <property type="gene ID" value="OB12G18730"/>
</dbReference>
<reference evidence="4" key="1">
    <citation type="journal article" date="2013" name="Nat. Commun.">
        <title>Whole-genome sequencing of Oryza brachyantha reveals mechanisms underlying Oryza genome evolution.</title>
        <authorList>
            <person name="Chen J."/>
            <person name="Huang Q."/>
            <person name="Gao D."/>
            <person name="Wang J."/>
            <person name="Lang Y."/>
            <person name="Liu T."/>
            <person name="Li B."/>
            <person name="Bai Z."/>
            <person name="Luis Goicoechea J."/>
            <person name="Liang C."/>
            <person name="Chen C."/>
            <person name="Zhang W."/>
            <person name="Sun S."/>
            <person name="Liao Y."/>
            <person name="Zhang X."/>
            <person name="Yang L."/>
            <person name="Song C."/>
            <person name="Wang M."/>
            <person name="Shi J."/>
            <person name="Liu G."/>
            <person name="Liu J."/>
            <person name="Zhou H."/>
            <person name="Zhou W."/>
            <person name="Yu Q."/>
            <person name="An N."/>
            <person name="Chen Y."/>
            <person name="Cai Q."/>
            <person name="Wang B."/>
            <person name="Liu B."/>
            <person name="Min J."/>
            <person name="Huang Y."/>
            <person name="Wu H."/>
            <person name="Li Z."/>
            <person name="Zhang Y."/>
            <person name="Yin Y."/>
            <person name="Song W."/>
            <person name="Jiang J."/>
            <person name="Jackson S.A."/>
            <person name="Wing R.A."/>
            <person name="Wang J."/>
            <person name="Chen M."/>
        </authorList>
    </citation>
    <scope>NUCLEOTIDE SEQUENCE [LARGE SCALE GENOMIC DNA]</scope>
    <source>
        <strain evidence="4">cv. IRGC 101232</strain>
    </source>
</reference>
<keyword evidence="1" id="KW-0479">Metal-binding</keyword>
<evidence type="ECO:0000256" key="2">
    <source>
        <dbReference type="SAM" id="MobiDB-lite"/>
    </source>
</evidence>
<keyword evidence="1" id="KW-0862">Zinc</keyword>
<feature type="domain" description="CCHC-type" evidence="3">
    <location>
        <begin position="108"/>
        <end position="122"/>
    </location>
</feature>
<accession>J3ND15</accession>
<feature type="region of interest" description="Disordered" evidence="2">
    <location>
        <begin position="245"/>
        <end position="305"/>
    </location>
</feature>
<dbReference type="GO" id="GO:0003676">
    <property type="term" value="F:nucleic acid binding"/>
    <property type="evidence" value="ECO:0007669"/>
    <property type="project" value="InterPro"/>
</dbReference>
<dbReference type="InterPro" id="IPR001878">
    <property type="entry name" value="Znf_CCHC"/>
</dbReference>
<feature type="compositionally biased region" description="Basic and acidic residues" evidence="2">
    <location>
        <begin position="34"/>
        <end position="44"/>
    </location>
</feature>
<dbReference type="OMA" id="GHICANC"/>
<protein>
    <recommendedName>
        <fullName evidence="3">CCHC-type domain-containing protein</fullName>
    </recommendedName>
</protein>